<comment type="caution">
    <text evidence="2">The sequence shown here is derived from an EMBL/GenBank/DDBJ whole genome shotgun (WGS) entry which is preliminary data.</text>
</comment>
<dbReference type="Proteomes" id="UP000732377">
    <property type="component" value="Unassembled WGS sequence"/>
</dbReference>
<dbReference type="GO" id="GO:0016791">
    <property type="term" value="F:phosphatase activity"/>
    <property type="evidence" value="ECO:0007669"/>
    <property type="project" value="TreeGrafter"/>
</dbReference>
<dbReference type="PANTHER" id="PTHR42850:SF4">
    <property type="entry name" value="ZINC-DEPENDENT ENDOPOLYPHOSPHATASE"/>
    <property type="match status" value="1"/>
</dbReference>
<accession>A0A953I601</accession>
<dbReference type="InterPro" id="IPR050126">
    <property type="entry name" value="Ap4A_hydrolase"/>
</dbReference>
<dbReference type="Pfam" id="PF00149">
    <property type="entry name" value="Metallophos"/>
    <property type="match status" value="1"/>
</dbReference>
<proteinExistence type="predicted"/>
<dbReference type="Gene3D" id="3.60.21.10">
    <property type="match status" value="1"/>
</dbReference>
<dbReference type="PANTHER" id="PTHR42850">
    <property type="entry name" value="METALLOPHOSPHOESTERASE"/>
    <property type="match status" value="1"/>
</dbReference>
<dbReference type="SUPFAM" id="SSF56300">
    <property type="entry name" value="Metallo-dependent phosphatases"/>
    <property type="match status" value="1"/>
</dbReference>
<evidence type="ECO:0000313" key="3">
    <source>
        <dbReference type="Proteomes" id="UP000732377"/>
    </source>
</evidence>
<protein>
    <submittedName>
        <fullName evidence="2">Serine/threonine protein phosphatase</fullName>
    </submittedName>
</protein>
<dbReference type="GO" id="GO:0110154">
    <property type="term" value="P:RNA decapping"/>
    <property type="evidence" value="ECO:0007669"/>
    <property type="project" value="TreeGrafter"/>
</dbReference>
<evidence type="ECO:0000313" key="2">
    <source>
        <dbReference type="EMBL" id="MBY6277621.1"/>
    </source>
</evidence>
<gene>
    <name evidence="2" type="ORF">CWE10_15710</name>
</gene>
<dbReference type="InterPro" id="IPR004843">
    <property type="entry name" value="Calcineurin-like_PHP"/>
</dbReference>
<dbReference type="AlphaFoldDB" id="A0A953I601"/>
<sequence>MSNVSLNHTVGRKLIALGRKEAVSLARRRLVVSDIHGESRRLLKVLEMAHYNPSTDRLFLLGDYIDRGSDSKGTLEIVERLVRSGAVALLGNHDLMLISAYYDPSNLQRWVYNGGYTTLAEFGGFIPERWVRFLEGLPTHHEEPDCIMVHAGLAPGVPLSEQSDQDKVWIREPFLSQYRGKRVYFGHTPTCLLHGEERWEPWYGEDKVGIDTGAVYGGVLTLLDIDTGQVWTA</sequence>
<dbReference type="InterPro" id="IPR029052">
    <property type="entry name" value="Metallo-depent_PP-like"/>
</dbReference>
<name>A0A953I601_SYMTR</name>
<dbReference type="GO" id="GO:0008803">
    <property type="term" value="F:bis(5'-nucleosyl)-tetraphosphatase (symmetrical) activity"/>
    <property type="evidence" value="ECO:0007669"/>
    <property type="project" value="TreeGrafter"/>
</dbReference>
<organism evidence="2 3">
    <name type="scientific">Symbiobacterium thermophilum</name>
    <dbReference type="NCBI Taxonomy" id="2734"/>
    <lineage>
        <taxon>Bacteria</taxon>
        <taxon>Bacillati</taxon>
        <taxon>Bacillota</taxon>
        <taxon>Clostridia</taxon>
        <taxon>Eubacteriales</taxon>
        <taxon>Symbiobacteriaceae</taxon>
        <taxon>Symbiobacterium</taxon>
    </lineage>
</organism>
<dbReference type="EMBL" id="PIUK01000209">
    <property type="protein sequence ID" value="MBY6277621.1"/>
    <property type="molecule type" value="Genomic_DNA"/>
</dbReference>
<dbReference type="GO" id="GO:0005737">
    <property type="term" value="C:cytoplasm"/>
    <property type="evidence" value="ECO:0007669"/>
    <property type="project" value="TreeGrafter"/>
</dbReference>
<reference evidence="2" key="1">
    <citation type="submission" date="2017-11" db="EMBL/GenBank/DDBJ databases">
        <title>Three new genomes from thermophilic consortium.</title>
        <authorList>
            <person name="Quaggio R."/>
            <person name="Amgarten D."/>
            <person name="Setubal J.C."/>
        </authorList>
    </citation>
    <scope>NUCLEOTIDE SEQUENCE</scope>
    <source>
        <strain evidence="2">ZCTH01-B2</strain>
    </source>
</reference>
<evidence type="ECO:0000259" key="1">
    <source>
        <dbReference type="Pfam" id="PF00149"/>
    </source>
</evidence>
<feature type="domain" description="Calcineurin-like phosphoesterase" evidence="1">
    <location>
        <begin position="30"/>
        <end position="189"/>
    </location>
</feature>